<dbReference type="AlphaFoldDB" id="A0A1I5YV13"/>
<evidence type="ECO:0008006" key="3">
    <source>
        <dbReference type="Google" id="ProtNLM"/>
    </source>
</evidence>
<proteinExistence type="predicted"/>
<protein>
    <recommendedName>
        <fullName evidence="3">DUF4829 domain-containing protein</fullName>
    </recommendedName>
</protein>
<gene>
    <name evidence="1" type="ORF">SAMN05444406_1691</name>
</gene>
<organism evidence="1 2">
    <name type="scientific">Caldicoprobacter faecalis</name>
    <dbReference type="NCBI Taxonomy" id="937334"/>
    <lineage>
        <taxon>Bacteria</taxon>
        <taxon>Bacillati</taxon>
        <taxon>Bacillota</taxon>
        <taxon>Clostridia</taxon>
        <taxon>Caldicoprobacterales</taxon>
        <taxon>Caldicoprobacteraceae</taxon>
        <taxon>Caldicoprobacter</taxon>
    </lineage>
</organism>
<dbReference type="Proteomes" id="UP000198577">
    <property type="component" value="Unassembled WGS sequence"/>
</dbReference>
<accession>A0A1I5YV13</accession>
<reference evidence="1 2" key="1">
    <citation type="submission" date="2016-10" db="EMBL/GenBank/DDBJ databases">
        <authorList>
            <person name="de Groot N.N."/>
        </authorList>
    </citation>
    <scope>NUCLEOTIDE SEQUENCE [LARGE SCALE GENOMIC DNA]</scope>
    <source>
        <strain evidence="1 2">DSM 20678</strain>
    </source>
</reference>
<dbReference type="RefSeq" id="WP_092282891.1">
    <property type="nucleotide sequence ID" value="NZ_FOXR01000069.1"/>
</dbReference>
<evidence type="ECO:0000313" key="1">
    <source>
        <dbReference type="EMBL" id="SFQ48059.1"/>
    </source>
</evidence>
<evidence type="ECO:0000313" key="2">
    <source>
        <dbReference type="Proteomes" id="UP000198577"/>
    </source>
</evidence>
<keyword evidence="2" id="KW-1185">Reference proteome</keyword>
<name>A0A1I5YV13_9FIRM</name>
<dbReference type="EMBL" id="FOXR01000069">
    <property type="protein sequence ID" value="SFQ48059.1"/>
    <property type="molecule type" value="Genomic_DNA"/>
</dbReference>
<dbReference type="PROSITE" id="PS51257">
    <property type="entry name" value="PROKAR_LIPOPROTEIN"/>
    <property type="match status" value="1"/>
</dbReference>
<sequence>MKKRIKLGILLFIIATTLSLILLGCSQEPFNNNVRENKAKEQPISKESLQKPEIILESLKSASPEEVIQAFFWGHSNHSKEVVNATLYHEYEKINSDYPEIKQWEVLQITKLLNPPEWLKDSEKQFNQVEYFKVKHRLTLNPGYDLSNTQLAEIAERGEIEWYFVLAKERGSRWFIVYYGN</sequence>